<feature type="transmembrane region" description="Helical" evidence="1">
    <location>
        <begin position="94"/>
        <end position="114"/>
    </location>
</feature>
<organism evidence="2">
    <name type="scientific">viral metagenome</name>
    <dbReference type="NCBI Taxonomy" id="1070528"/>
    <lineage>
        <taxon>unclassified sequences</taxon>
        <taxon>metagenomes</taxon>
        <taxon>organismal metagenomes</taxon>
    </lineage>
</organism>
<dbReference type="EMBL" id="MN739502">
    <property type="protein sequence ID" value="QHT08861.1"/>
    <property type="molecule type" value="Genomic_DNA"/>
</dbReference>
<reference evidence="2" key="1">
    <citation type="journal article" date="2020" name="Nature">
        <title>Giant virus diversity and host interactions through global metagenomics.</title>
        <authorList>
            <person name="Schulz F."/>
            <person name="Roux S."/>
            <person name="Paez-Espino D."/>
            <person name="Jungbluth S."/>
            <person name="Walsh D.A."/>
            <person name="Denef V.J."/>
            <person name="McMahon K.D."/>
            <person name="Konstantinidis K.T."/>
            <person name="Eloe-Fadrosh E.A."/>
            <person name="Kyrpides N.C."/>
            <person name="Woyke T."/>
        </authorList>
    </citation>
    <scope>NUCLEOTIDE SEQUENCE</scope>
    <source>
        <strain evidence="2">GVMAG-M-3300023109-53</strain>
    </source>
</reference>
<evidence type="ECO:0000256" key="1">
    <source>
        <dbReference type="SAM" id="Phobius"/>
    </source>
</evidence>
<feature type="transmembrane region" description="Helical" evidence="1">
    <location>
        <begin position="121"/>
        <end position="139"/>
    </location>
</feature>
<keyword evidence="1" id="KW-1133">Transmembrane helix</keyword>
<protein>
    <recommendedName>
        <fullName evidence="3">Fatty acid hydroxylase domain-containing protein</fullName>
    </recommendedName>
</protein>
<sequence>MYNYNEKDCINNLIKYYKYNYAASGILFTCCILITFYSDKKYFKGLLSLLIVSWVTWYGHYALHKYPNTPMAKFHKLTHHSPFGKTFWGKFLEYTINEIWTFGGGILWLLVLLLKKITGVYWLNPWVIMWWTISVPLVHEVYYHQTTTPNIHDIHHKHHLTSLHPDIWDIILKTKKDNTPIEDETSIAMVMLVWCIIYLFIMKLLKKRF</sequence>
<keyword evidence="1" id="KW-0472">Membrane</keyword>
<feature type="transmembrane region" description="Helical" evidence="1">
    <location>
        <begin position="20"/>
        <end position="38"/>
    </location>
</feature>
<evidence type="ECO:0000313" key="2">
    <source>
        <dbReference type="EMBL" id="QHT08861.1"/>
    </source>
</evidence>
<feature type="transmembrane region" description="Helical" evidence="1">
    <location>
        <begin position="186"/>
        <end position="205"/>
    </location>
</feature>
<keyword evidence="1" id="KW-0812">Transmembrane</keyword>
<name>A0A6C0CX21_9ZZZZ</name>
<evidence type="ECO:0008006" key="3">
    <source>
        <dbReference type="Google" id="ProtNLM"/>
    </source>
</evidence>
<dbReference type="AlphaFoldDB" id="A0A6C0CX21"/>
<proteinExistence type="predicted"/>
<accession>A0A6C0CX21</accession>